<accession>A0A2G8LMM1</accession>
<gene>
    <name evidence="2" type="ORF">BSL78_01610</name>
</gene>
<dbReference type="PANTHER" id="PTHR46704:SF9">
    <property type="entry name" value="BHLH DOMAIN-CONTAINING PROTEIN"/>
    <property type="match status" value="1"/>
</dbReference>
<comment type="caution">
    <text evidence="2">The sequence shown here is derived from an EMBL/GenBank/DDBJ whole genome shotgun (WGS) entry which is preliminary data.</text>
</comment>
<feature type="compositionally biased region" description="Basic and acidic residues" evidence="1">
    <location>
        <begin position="95"/>
        <end position="108"/>
    </location>
</feature>
<dbReference type="OrthoDB" id="8300196at2759"/>
<name>A0A2G8LMM1_STIJA</name>
<dbReference type="EMBL" id="MRZV01000031">
    <property type="protein sequence ID" value="PIK61485.1"/>
    <property type="molecule type" value="Genomic_DNA"/>
</dbReference>
<feature type="region of interest" description="Disordered" evidence="1">
    <location>
        <begin position="95"/>
        <end position="119"/>
    </location>
</feature>
<proteinExistence type="predicted"/>
<dbReference type="PANTHER" id="PTHR46704">
    <property type="entry name" value="CXC DOMAIN-CONTAINING PROTEIN-RELATED"/>
    <property type="match status" value="1"/>
</dbReference>
<keyword evidence="3" id="KW-1185">Reference proteome</keyword>
<dbReference type="Proteomes" id="UP000230750">
    <property type="component" value="Unassembled WGS sequence"/>
</dbReference>
<evidence type="ECO:0000256" key="1">
    <source>
        <dbReference type="SAM" id="MobiDB-lite"/>
    </source>
</evidence>
<feature type="compositionally biased region" description="Acidic residues" evidence="1">
    <location>
        <begin position="109"/>
        <end position="119"/>
    </location>
</feature>
<sequence length="1493" mass="167458">MAAPTLKCCMHVCSHTKTNISSFSDTSFAKFKDCVLRWSVLPGIYGALARDVSSKYCIKSSKSLADFQDHEHGESCIGYHRECYQRFTDVNKLRKTEERLAKNPPKDDDSTDDDNDDVEPVCKKRTLRSNVAGPSSSGRPHILPVSCIICHADRWIRDKVTCKRRREPLTRCETIDAGKLREAAELTCNESLILEMRGRDLVASEARYHQSCFRNATRFLTRKLPKETTDFLYAESYAKFCHNVIDEEILKQQGAIRMTKLTAQFIKTVKEVQGIDASSYRSYNLKKRLQGSYPQLQFLRPTRRYESEVVISRTVEAQNLALNLVNLQDDTKSSNEIDTSSCSESDLQHEQKGSCRSKGISLSDMYFTARQLRIAVQEVHVDTAWPQTGQDLTLAIARNLVPVQLYNFLAWLIGASEEPSESERVAVSEQHDRRILSMAQDIIYNSSGGKKSMPKHAALAMTVRHLTGSAKLIGLLNGFGHASSHSVVLEHDTALAQKQLDMGPINLPPFIKQREFTTLIWDNNDFGEETLSGSGTTHNTNGIVVQTQQADHSPEDAFCCPPVAYKKTKSRSLEPPPTELASYYGGAKKGPSVFGAAIPIHETTDGQVNAMTLDTSYVLSRAIQRESNQHRPPSWTGFNTLIADNIPAKSIIGYLPVIDASPTEMDTIETILCRSLEIANALHLQTIVTVFDQAIYAKAQQIRWKSGPYSSRIIVRLGAFHTAMTFLACLGKRFGDAGLEEVAIASEVVAQGSINGVLNGHHYNRSVRFHKLMFEALHRLRFQRYIATLPTDEALEVHNILSSLSDSFPTNFPDRLSDDKLQSLLQSYQEFVSKAATNPMFAFWSSYIDMVQVLLLFIRASRESNWDLHLSSIRSMMPWFMAYDRVNYARYAPVYWLEMKELSTKHPSVEEEFQRGHFSVQRQTSHGFAGIPCDQTIEQTANRDSKTKGGLTGITVNKGAVHRWISSHHMRAEISRECEEMAGKGEVSRQRKYLDPTRNERDERDIMAIMSSIESMVDPFDQESNQLVNLTSGVVASKEVADDLASAKSKGEVAVQSFITDRLQGEETGFFAPIKRLNLKTFASMRRKRTTKVKGKVIELKSNRNLFARLLLCGTSRNISLESMLQYCLGPLPLSLSTHDGTLVKHPKAKLMHHLESCTQDPYLSSIPQDCTWIVDAMAMLQQLKVSTLPATFGELADDILSQLVKLADATSHKQIHFVTDQYPVVSIKNAERERRAGTSGVQTLKIYGRQMKVPRQWKKFLSHGPNKEDLVKFLFTAWGQESSASILGEVTIYLAHGEECHSFSVRSGQILVQPIVQLYCNHEEADTRLLLHSKFASTDTANVIIKSPDTDVFVIGVTLCKEITSDGNVLFHTGQKVKRIVNLTAIRESLGTEKTSALIGFHVFTGCDSVSSLHGKGKVNIWKKMEEQAAYSSFADLGESFTLSPNVAQSLEKFTCSVYNQNGTSSVNEARYRHFKMHENKSESQCHQIKTL</sequence>
<evidence type="ECO:0000313" key="2">
    <source>
        <dbReference type="EMBL" id="PIK61485.1"/>
    </source>
</evidence>
<reference evidence="2 3" key="1">
    <citation type="journal article" date="2017" name="PLoS Biol.">
        <title>The sea cucumber genome provides insights into morphological evolution and visceral regeneration.</title>
        <authorList>
            <person name="Zhang X."/>
            <person name="Sun L."/>
            <person name="Yuan J."/>
            <person name="Sun Y."/>
            <person name="Gao Y."/>
            <person name="Zhang L."/>
            <person name="Li S."/>
            <person name="Dai H."/>
            <person name="Hamel J.F."/>
            <person name="Liu C."/>
            <person name="Yu Y."/>
            <person name="Liu S."/>
            <person name="Lin W."/>
            <person name="Guo K."/>
            <person name="Jin S."/>
            <person name="Xu P."/>
            <person name="Storey K.B."/>
            <person name="Huan P."/>
            <person name="Zhang T."/>
            <person name="Zhou Y."/>
            <person name="Zhang J."/>
            <person name="Lin C."/>
            <person name="Li X."/>
            <person name="Xing L."/>
            <person name="Huo D."/>
            <person name="Sun M."/>
            <person name="Wang L."/>
            <person name="Mercier A."/>
            <person name="Li F."/>
            <person name="Yang H."/>
            <person name="Xiang J."/>
        </authorList>
    </citation>
    <scope>NUCLEOTIDE SEQUENCE [LARGE SCALE GENOMIC DNA]</scope>
    <source>
        <strain evidence="2">Shaxun</strain>
        <tissue evidence="2">Muscle</tissue>
    </source>
</reference>
<protein>
    <submittedName>
        <fullName evidence="2">Uncharacterized protein</fullName>
    </submittedName>
</protein>
<organism evidence="2 3">
    <name type="scientific">Stichopus japonicus</name>
    <name type="common">Sea cucumber</name>
    <dbReference type="NCBI Taxonomy" id="307972"/>
    <lineage>
        <taxon>Eukaryota</taxon>
        <taxon>Metazoa</taxon>
        <taxon>Echinodermata</taxon>
        <taxon>Eleutherozoa</taxon>
        <taxon>Echinozoa</taxon>
        <taxon>Holothuroidea</taxon>
        <taxon>Aspidochirotacea</taxon>
        <taxon>Aspidochirotida</taxon>
        <taxon>Stichopodidae</taxon>
        <taxon>Apostichopus</taxon>
    </lineage>
</organism>
<evidence type="ECO:0000313" key="3">
    <source>
        <dbReference type="Proteomes" id="UP000230750"/>
    </source>
</evidence>